<dbReference type="InterPro" id="IPR036821">
    <property type="entry name" value="Peptide_deformylase_sf"/>
</dbReference>
<dbReference type="PANTHER" id="PTHR10458">
    <property type="entry name" value="PEPTIDE DEFORMYLASE"/>
    <property type="match status" value="1"/>
</dbReference>
<dbReference type="RefSeq" id="WP_074815490.1">
    <property type="nucleotide sequence ID" value="NZ_FOJX01000006.1"/>
</dbReference>
<dbReference type="PANTHER" id="PTHR10458:SF22">
    <property type="entry name" value="PEPTIDE DEFORMYLASE"/>
    <property type="match status" value="1"/>
</dbReference>
<dbReference type="PIRSF" id="PIRSF004749">
    <property type="entry name" value="Pep_def"/>
    <property type="match status" value="1"/>
</dbReference>
<dbReference type="Pfam" id="PF01327">
    <property type="entry name" value="Pep_deformylase"/>
    <property type="match status" value="1"/>
</dbReference>
<dbReference type="Gene3D" id="3.90.45.10">
    <property type="entry name" value="Peptide deformylase"/>
    <property type="match status" value="1"/>
</dbReference>
<dbReference type="EMBL" id="FOJX01000006">
    <property type="protein sequence ID" value="SFB01557.1"/>
    <property type="molecule type" value="Genomic_DNA"/>
</dbReference>
<organism evidence="2 3">
    <name type="scientific">Selenomonas ruminantium</name>
    <dbReference type="NCBI Taxonomy" id="971"/>
    <lineage>
        <taxon>Bacteria</taxon>
        <taxon>Bacillati</taxon>
        <taxon>Bacillota</taxon>
        <taxon>Negativicutes</taxon>
        <taxon>Selenomonadales</taxon>
        <taxon>Selenomonadaceae</taxon>
        <taxon>Selenomonas</taxon>
    </lineage>
</organism>
<reference evidence="2 3" key="1">
    <citation type="submission" date="2016-10" db="EMBL/GenBank/DDBJ databases">
        <authorList>
            <person name="de Groot N.N."/>
        </authorList>
    </citation>
    <scope>NUCLEOTIDE SEQUENCE [LARGE SCALE GENOMIC DNA]</scope>
    <source>
        <strain evidence="2 3">L14</strain>
    </source>
</reference>
<gene>
    <name evidence="2" type="ORF">SAMN05216587_10686</name>
</gene>
<dbReference type="NCBIfam" id="NF006670">
    <property type="entry name" value="PRK09218.1"/>
    <property type="match status" value="1"/>
</dbReference>
<protein>
    <submittedName>
        <fullName evidence="2">Peptide deformylase</fullName>
    </submittedName>
</protein>
<accession>A0A1I0XLG3</accession>
<dbReference type="PRINTS" id="PR01576">
    <property type="entry name" value="PDEFORMYLASE"/>
</dbReference>
<name>A0A1I0XLG3_SELRU</name>
<dbReference type="SUPFAM" id="SSF56420">
    <property type="entry name" value="Peptide deformylase"/>
    <property type="match status" value="1"/>
</dbReference>
<dbReference type="GO" id="GO:0042586">
    <property type="term" value="F:peptide deformylase activity"/>
    <property type="evidence" value="ECO:0007669"/>
    <property type="project" value="InterPro"/>
</dbReference>
<dbReference type="CDD" id="cd00487">
    <property type="entry name" value="Pep_deformylase"/>
    <property type="match status" value="1"/>
</dbReference>
<sequence length="137" mass="15273">MVKNIIKDTDFLQKMAEPATRKDKAVAEDLLDTLKANTAICVGLAANMIGVAKSIIAVQVGKQNIAMLNPQIVKHSDECSEVMEGCLSLLGERPAKRYTWIEVEYKDIKFKPQKQRFSGFTAEVIQHEIDHCNGIII</sequence>
<proteinExistence type="inferred from homology"/>
<dbReference type="AlphaFoldDB" id="A0A1I0XLG3"/>
<dbReference type="InterPro" id="IPR023635">
    <property type="entry name" value="Peptide_deformylase"/>
</dbReference>
<dbReference type="Proteomes" id="UP000183843">
    <property type="component" value="Unassembled WGS sequence"/>
</dbReference>
<evidence type="ECO:0000313" key="2">
    <source>
        <dbReference type="EMBL" id="SFB01557.1"/>
    </source>
</evidence>
<comment type="similarity">
    <text evidence="1">Belongs to the polypeptide deformylase family.</text>
</comment>
<evidence type="ECO:0000256" key="1">
    <source>
        <dbReference type="ARBA" id="ARBA00010759"/>
    </source>
</evidence>
<evidence type="ECO:0000313" key="3">
    <source>
        <dbReference type="Proteomes" id="UP000183843"/>
    </source>
</evidence>